<accession>A0A0D2FCB7</accession>
<dbReference type="HOGENOM" id="CLU_036503_0_0_1"/>
<reference evidence="8 9" key="1">
    <citation type="submission" date="2015-01" db="EMBL/GenBank/DDBJ databases">
        <title>The Genome Sequence of Capronia semiimmersa CBS27337.</title>
        <authorList>
            <consortium name="The Broad Institute Genomics Platform"/>
            <person name="Cuomo C."/>
            <person name="de Hoog S."/>
            <person name="Gorbushina A."/>
            <person name="Stielow B."/>
            <person name="Teixiera M."/>
            <person name="Abouelleil A."/>
            <person name="Chapman S.B."/>
            <person name="Priest M."/>
            <person name="Young S.K."/>
            <person name="Wortman J."/>
            <person name="Nusbaum C."/>
            <person name="Birren B."/>
        </authorList>
    </citation>
    <scope>NUCLEOTIDE SEQUENCE [LARGE SCALE GENOMIC DNA]</scope>
    <source>
        <strain evidence="8 9">CBS 27337</strain>
    </source>
</reference>
<sequence length="378" mass="42297">MDLAGPFPELKSHDVSISKPKDAYLSGFTRLGEQIYYYTPTTLPSRTPPPTISDKTDDFATTTTTGTPTPSGVRDPDLIILCSWMYAHPRHIAKYTSHYRSKYPTSPLLLLRQDGGDFFWRAHATQMRNLEPAVRVIRTLCSSSSSQESKPRPKVLMHVFSNGGAWTACQLADAYKYSVKQPKQQHQEEEEEVQEVQEEHPILPIDALILDSTPSLPDPRASHAAICEALPSATTYPLTRKAGELAVWWYLAVASRVDALAGREHVTLNIRRRLNDPDGAFMQPGLRRVYIYGDGDALIPAADVESHAEEAKASRIIAREKMEDKDANDSSNGNATGIWLENFGQTRHVGHMMADPDRYWGLVEKVWRGSYEDGDAEE</sequence>
<evidence type="ECO:0000256" key="1">
    <source>
        <dbReference type="ARBA" id="ARBA00004126"/>
    </source>
</evidence>
<dbReference type="PANTHER" id="PTHR12265">
    <property type="entry name" value="TRANSMEMBRANE PROTEIN 53"/>
    <property type="match status" value="1"/>
</dbReference>
<keyword evidence="3" id="KW-1133">Transmembrane helix</keyword>
<feature type="compositionally biased region" description="Low complexity" evidence="7">
    <location>
        <begin position="61"/>
        <end position="70"/>
    </location>
</feature>
<dbReference type="AlphaFoldDB" id="A0A0D2FCB7"/>
<keyword evidence="5" id="KW-0539">Nucleus</keyword>
<keyword evidence="2" id="KW-0812">Transmembrane</keyword>
<evidence type="ECO:0000256" key="2">
    <source>
        <dbReference type="ARBA" id="ARBA00022692"/>
    </source>
</evidence>
<organism evidence="8 9">
    <name type="scientific">Phialophora macrospora</name>
    <dbReference type="NCBI Taxonomy" id="1851006"/>
    <lineage>
        <taxon>Eukaryota</taxon>
        <taxon>Fungi</taxon>
        <taxon>Dikarya</taxon>
        <taxon>Ascomycota</taxon>
        <taxon>Pezizomycotina</taxon>
        <taxon>Eurotiomycetes</taxon>
        <taxon>Chaetothyriomycetidae</taxon>
        <taxon>Chaetothyriales</taxon>
        <taxon>Herpotrichiellaceae</taxon>
        <taxon>Phialophora</taxon>
    </lineage>
</organism>
<dbReference type="PANTHER" id="PTHR12265:SF30">
    <property type="entry name" value="TRANSMEMBRANE PROTEIN 53"/>
    <property type="match status" value="1"/>
</dbReference>
<name>A0A0D2FCB7_9EURO</name>
<dbReference type="Pfam" id="PF05705">
    <property type="entry name" value="DUF829"/>
    <property type="match status" value="1"/>
</dbReference>
<dbReference type="InterPro" id="IPR008547">
    <property type="entry name" value="DUF829_TMEM53"/>
</dbReference>
<evidence type="ECO:0000256" key="7">
    <source>
        <dbReference type="SAM" id="MobiDB-lite"/>
    </source>
</evidence>
<feature type="region of interest" description="Disordered" evidence="7">
    <location>
        <begin position="43"/>
        <end position="70"/>
    </location>
</feature>
<keyword evidence="9" id="KW-1185">Reference proteome</keyword>
<proteinExistence type="predicted"/>
<evidence type="ECO:0000313" key="9">
    <source>
        <dbReference type="Proteomes" id="UP000054266"/>
    </source>
</evidence>
<dbReference type="GO" id="GO:0031965">
    <property type="term" value="C:nuclear membrane"/>
    <property type="evidence" value="ECO:0007669"/>
    <property type="project" value="UniProtKB-SubCell"/>
</dbReference>
<protein>
    <submittedName>
        <fullName evidence="8">Uncharacterized protein</fullName>
    </submittedName>
</protein>
<dbReference type="EMBL" id="KN846961">
    <property type="protein sequence ID" value="KIW64475.1"/>
    <property type="molecule type" value="Genomic_DNA"/>
</dbReference>
<dbReference type="Proteomes" id="UP000054266">
    <property type="component" value="Unassembled WGS sequence"/>
</dbReference>
<evidence type="ECO:0000256" key="6">
    <source>
        <dbReference type="ARBA" id="ARBA00037847"/>
    </source>
</evidence>
<keyword evidence="4" id="KW-0472">Membrane</keyword>
<evidence type="ECO:0000313" key="8">
    <source>
        <dbReference type="EMBL" id="KIW64475.1"/>
    </source>
</evidence>
<evidence type="ECO:0000256" key="3">
    <source>
        <dbReference type="ARBA" id="ARBA00022989"/>
    </source>
</evidence>
<evidence type="ECO:0000256" key="4">
    <source>
        <dbReference type="ARBA" id="ARBA00023136"/>
    </source>
</evidence>
<gene>
    <name evidence="8" type="ORF">PV04_09405</name>
</gene>
<evidence type="ECO:0000256" key="5">
    <source>
        <dbReference type="ARBA" id="ARBA00023242"/>
    </source>
</evidence>
<comment type="subcellular location">
    <subcellularLocation>
        <location evidence="6">Endomembrane system</location>
        <topology evidence="6">Single-pass membrane protein</topology>
    </subcellularLocation>
    <subcellularLocation>
        <location evidence="1">Nucleus membrane</location>
    </subcellularLocation>
</comment>